<keyword evidence="4" id="KW-1185">Reference proteome</keyword>
<name>A0AAN6XYQ8_9PEZI</name>
<feature type="region of interest" description="Disordered" evidence="1">
    <location>
        <begin position="1"/>
        <end position="26"/>
    </location>
</feature>
<evidence type="ECO:0000313" key="4">
    <source>
        <dbReference type="Proteomes" id="UP001301769"/>
    </source>
</evidence>
<reference evidence="3" key="2">
    <citation type="submission" date="2023-05" db="EMBL/GenBank/DDBJ databases">
        <authorList>
            <consortium name="Lawrence Berkeley National Laboratory"/>
            <person name="Steindorff A."/>
            <person name="Hensen N."/>
            <person name="Bonometti L."/>
            <person name="Westerberg I."/>
            <person name="Brannstrom I.O."/>
            <person name="Guillou S."/>
            <person name="Cros-Aarteil S."/>
            <person name="Calhoun S."/>
            <person name="Haridas S."/>
            <person name="Kuo A."/>
            <person name="Mondo S."/>
            <person name="Pangilinan J."/>
            <person name="Riley R."/>
            <person name="Labutti K."/>
            <person name="Andreopoulos B."/>
            <person name="Lipzen A."/>
            <person name="Chen C."/>
            <person name="Yanf M."/>
            <person name="Daum C."/>
            <person name="Ng V."/>
            <person name="Clum A."/>
            <person name="Ohm R."/>
            <person name="Martin F."/>
            <person name="Silar P."/>
            <person name="Natvig D."/>
            <person name="Lalanne C."/>
            <person name="Gautier V."/>
            <person name="Ament-Velasquez S.L."/>
            <person name="Kruys A."/>
            <person name="Hutchinson M.I."/>
            <person name="Powell A.J."/>
            <person name="Barry K."/>
            <person name="Miller A.N."/>
            <person name="Grigoriev I.V."/>
            <person name="Debuchy R."/>
            <person name="Gladieux P."/>
            <person name="Thoren M.H."/>
            <person name="Johannesson H."/>
        </authorList>
    </citation>
    <scope>NUCLEOTIDE SEQUENCE</scope>
    <source>
        <strain evidence="3">PSN293</strain>
    </source>
</reference>
<dbReference type="EMBL" id="MU858256">
    <property type="protein sequence ID" value="KAK4208156.1"/>
    <property type="molecule type" value="Genomic_DNA"/>
</dbReference>
<evidence type="ECO:0000313" key="3">
    <source>
        <dbReference type="EMBL" id="KAK4208156.1"/>
    </source>
</evidence>
<dbReference type="Pfam" id="PF00557">
    <property type="entry name" value="Peptidase_M24"/>
    <property type="match status" value="1"/>
</dbReference>
<comment type="caution">
    <text evidence="3">The sequence shown here is derived from an EMBL/GenBank/DDBJ whole genome shotgun (WGS) entry which is preliminary data.</text>
</comment>
<organism evidence="3 4">
    <name type="scientific">Rhypophila decipiens</name>
    <dbReference type="NCBI Taxonomy" id="261697"/>
    <lineage>
        <taxon>Eukaryota</taxon>
        <taxon>Fungi</taxon>
        <taxon>Dikarya</taxon>
        <taxon>Ascomycota</taxon>
        <taxon>Pezizomycotina</taxon>
        <taxon>Sordariomycetes</taxon>
        <taxon>Sordariomycetidae</taxon>
        <taxon>Sordariales</taxon>
        <taxon>Naviculisporaceae</taxon>
        <taxon>Rhypophila</taxon>
    </lineage>
</organism>
<evidence type="ECO:0000259" key="2">
    <source>
        <dbReference type="Pfam" id="PF00557"/>
    </source>
</evidence>
<protein>
    <recommendedName>
        <fullName evidence="2">Peptidase M24 domain-containing protein</fullName>
    </recommendedName>
</protein>
<evidence type="ECO:0000256" key="1">
    <source>
        <dbReference type="SAM" id="MobiDB-lite"/>
    </source>
</evidence>
<dbReference type="AlphaFoldDB" id="A0AAN6XYQ8"/>
<proteinExistence type="predicted"/>
<accession>A0AAN6XYQ8</accession>
<dbReference type="InterPro" id="IPR036005">
    <property type="entry name" value="Creatinase/aminopeptidase-like"/>
</dbReference>
<gene>
    <name evidence="3" type="ORF">QBC37DRAFT_297237</name>
</gene>
<reference evidence="3" key="1">
    <citation type="journal article" date="2023" name="Mol. Phylogenet. Evol.">
        <title>Genome-scale phylogeny and comparative genomics of the fungal order Sordariales.</title>
        <authorList>
            <person name="Hensen N."/>
            <person name="Bonometti L."/>
            <person name="Westerberg I."/>
            <person name="Brannstrom I.O."/>
            <person name="Guillou S."/>
            <person name="Cros-Aarteil S."/>
            <person name="Calhoun S."/>
            <person name="Haridas S."/>
            <person name="Kuo A."/>
            <person name="Mondo S."/>
            <person name="Pangilinan J."/>
            <person name="Riley R."/>
            <person name="LaButti K."/>
            <person name="Andreopoulos B."/>
            <person name="Lipzen A."/>
            <person name="Chen C."/>
            <person name="Yan M."/>
            <person name="Daum C."/>
            <person name="Ng V."/>
            <person name="Clum A."/>
            <person name="Steindorff A."/>
            <person name="Ohm R.A."/>
            <person name="Martin F."/>
            <person name="Silar P."/>
            <person name="Natvig D.O."/>
            <person name="Lalanne C."/>
            <person name="Gautier V."/>
            <person name="Ament-Velasquez S.L."/>
            <person name="Kruys A."/>
            <person name="Hutchinson M.I."/>
            <person name="Powell A.J."/>
            <person name="Barry K."/>
            <person name="Miller A.N."/>
            <person name="Grigoriev I.V."/>
            <person name="Debuchy R."/>
            <person name="Gladieux P."/>
            <person name="Hiltunen Thoren M."/>
            <person name="Johannesson H."/>
        </authorList>
    </citation>
    <scope>NUCLEOTIDE SEQUENCE</scope>
    <source>
        <strain evidence="3">PSN293</strain>
    </source>
</reference>
<feature type="compositionally biased region" description="Polar residues" evidence="1">
    <location>
        <begin position="1"/>
        <end position="23"/>
    </location>
</feature>
<dbReference type="Gene3D" id="3.90.230.10">
    <property type="entry name" value="Creatinase/methionine aminopeptidase superfamily"/>
    <property type="match status" value="1"/>
</dbReference>
<sequence>MTVSSSPAFAAQDSSTSHPSVGNSADRAPKYFTLPSLREQVTIQDGWTKERRNRIPKILQKYGVDAWLISQKEYAEETVFWSLKSAKQFSARRRTTTLFIANPTKGSPSSYTWIDNTPKVWESVKEVLSRQKPASIAIDTHPQIAFSSGLHAGELDALKEGLGKEWASKLVSQPMIAVEYIATMPQSRAEWYGKLQSTAWAMISEAFSESVIEPGVTTTTDVEWWLRDKIQAMNYTTWFHPDVTIIDEHAWNLSSTSSSSSFLKEDELTTTEEKNVIHQGDLLHVDFGVTALGLNTDTQHLAYVLPLSQTDIPASLLAGLKKANRAQDIVLSHLQVRRTGNEILKDVLAQLKKENITAKVYSHPIGDWGHGAGALIGMTNLQDKVPVLGDLAVLKGMYYSIELLVEHYVEERDVMLRFPVEEDVRWVPSASSKEDDDDDKGTWVWAYGGRQEKFHIIQSRSGKEGDGGVAGFGSGDL</sequence>
<dbReference type="InterPro" id="IPR000994">
    <property type="entry name" value="Pept_M24"/>
</dbReference>
<dbReference type="Proteomes" id="UP001301769">
    <property type="component" value="Unassembled WGS sequence"/>
</dbReference>
<feature type="domain" description="Peptidase M24" evidence="2">
    <location>
        <begin position="203"/>
        <end position="403"/>
    </location>
</feature>
<dbReference type="SUPFAM" id="SSF55920">
    <property type="entry name" value="Creatinase/aminopeptidase"/>
    <property type="match status" value="1"/>
</dbReference>